<dbReference type="Gene3D" id="3.90.120.10">
    <property type="entry name" value="DNA Methylase, subunit A, domain 2"/>
    <property type="match status" value="1"/>
</dbReference>
<evidence type="ECO:0000256" key="7">
    <source>
        <dbReference type="PROSITE-ProRule" id="PRU01016"/>
    </source>
</evidence>
<keyword evidence="2 7" id="KW-0489">Methyltransferase</keyword>
<keyword evidence="9" id="KW-1185">Reference proteome</keyword>
<dbReference type="PANTHER" id="PTHR10629:SF52">
    <property type="entry name" value="DNA (CYTOSINE-5)-METHYLTRANSFERASE 1"/>
    <property type="match status" value="1"/>
</dbReference>
<evidence type="ECO:0000256" key="2">
    <source>
        <dbReference type="ARBA" id="ARBA00022603"/>
    </source>
</evidence>
<comment type="caution">
    <text evidence="8">The sequence shown here is derived from an EMBL/GenBank/DDBJ whole genome shotgun (WGS) entry which is preliminary data.</text>
</comment>
<keyword evidence="3 7" id="KW-0808">Transferase</keyword>
<keyword evidence="4 7" id="KW-0949">S-adenosyl-L-methionine</keyword>
<sequence length="650" mass="70231">MNQMTQWHLDDELIVDNFAGGGGASTGIEMALGRPVNIAINHDANAVIMHQANHPHTHHLCEDVFAVDPLAVCKGRRVGLAWFSPDCTHHSKAKGGKPRSKKIRGLAWVVVRWAAKARPRIIMLENVKEFADWGPLTKDGQPCKQRKGKIFRHWISQLERLGYAVEYRVLRACDYGTPTIRERLFLIARCDGLPIVWPAPTHGKPGSPDVKAKRLKPWPVAADIIDWSLPCPSIFMDPADAKKLRLKRPLADNTMKRIHRGLQKFVFDAAKPFVVTVNHSGDYFRGQSVDDPFKTVTAARDGHGLVQPFIQHVQHASNENGTMDANEPLRTVTATPKGGGMAVVSARMEPADKELPHYRCEECGETFQDPHATGIATLAPAECPRCGEEEHLTLAFMAQHNNTTADSRSATDPVSTVTNTGSQQAVVAAHVTKFLNGATGCDMTTPIPTITSGGKMARPGGANPLGVVAVHLDRQFGKSTGNAADDPVGAVTAGGDGKTALCASHLVKLRGTCKDGQPATDPMPTVTAGGNHVGEVRAFLMKYYGTGGGQDCRDPLGTVTGHDRFGLVTIKGEQYQIVDIGMRMLSPRELYAAQGFPADYKIGDREGDGFKFSKSQQVAKCGNAVCPPLSAALVRANVAQSSLYQMEQSA</sequence>
<dbReference type="InterPro" id="IPR050390">
    <property type="entry name" value="C5-Methyltransferase"/>
</dbReference>
<proteinExistence type="inferred from homology"/>
<evidence type="ECO:0000256" key="4">
    <source>
        <dbReference type="ARBA" id="ARBA00022691"/>
    </source>
</evidence>
<dbReference type="AlphaFoldDB" id="A0A2N3L3T6"/>
<dbReference type="GO" id="GO:0009307">
    <property type="term" value="P:DNA restriction-modification system"/>
    <property type="evidence" value="ECO:0007669"/>
    <property type="project" value="UniProtKB-KW"/>
</dbReference>
<evidence type="ECO:0000313" key="8">
    <source>
        <dbReference type="EMBL" id="PKR57468.1"/>
    </source>
</evidence>
<dbReference type="GO" id="GO:0004519">
    <property type="term" value="F:endonuclease activity"/>
    <property type="evidence" value="ECO:0007669"/>
    <property type="project" value="UniProtKB-KW"/>
</dbReference>
<feature type="active site" evidence="7">
    <location>
        <position position="87"/>
    </location>
</feature>
<dbReference type="PROSITE" id="PS51679">
    <property type="entry name" value="SAM_MT_C5"/>
    <property type="match status" value="1"/>
</dbReference>
<evidence type="ECO:0000256" key="6">
    <source>
        <dbReference type="ARBA" id="ARBA00047422"/>
    </source>
</evidence>
<dbReference type="PANTHER" id="PTHR10629">
    <property type="entry name" value="CYTOSINE-SPECIFIC METHYLTRANSFERASE"/>
    <property type="match status" value="1"/>
</dbReference>
<dbReference type="Gene3D" id="3.40.50.150">
    <property type="entry name" value="Vaccinia Virus protein VP39"/>
    <property type="match status" value="1"/>
</dbReference>
<reference evidence="8 9" key="1">
    <citation type="submission" date="2017-09" db="EMBL/GenBank/DDBJ databases">
        <title>Biodiversity and function of Thalassospira species in the particle-attached aromatic-hydrocarbon-degrading consortia from the surface seawater of the China South Sea.</title>
        <authorList>
            <person name="Dong C."/>
            <person name="Lai Q."/>
            <person name="Shao Z."/>
        </authorList>
    </citation>
    <scope>NUCLEOTIDE SEQUENCE [LARGE SCALE GENOMIC DNA]</scope>
    <source>
        <strain evidence="8 9">139Z-12</strain>
    </source>
</reference>
<keyword evidence="5" id="KW-0680">Restriction system</keyword>
<evidence type="ECO:0000313" key="9">
    <source>
        <dbReference type="Proteomes" id="UP000233332"/>
    </source>
</evidence>
<dbReference type="PRINTS" id="PR00105">
    <property type="entry name" value="C5METTRFRASE"/>
</dbReference>
<gene>
    <name evidence="8" type="ORF">COO92_16130</name>
</gene>
<dbReference type="SUPFAM" id="SSF53335">
    <property type="entry name" value="S-adenosyl-L-methionine-dependent methyltransferases"/>
    <property type="match status" value="1"/>
</dbReference>
<dbReference type="RefSeq" id="WP_101303736.1">
    <property type="nucleotide sequence ID" value="NZ_NXGX01000006.1"/>
</dbReference>
<evidence type="ECO:0000256" key="1">
    <source>
        <dbReference type="ARBA" id="ARBA00011975"/>
    </source>
</evidence>
<dbReference type="InterPro" id="IPR029063">
    <property type="entry name" value="SAM-dependent_MTases_sf"/>
</dbReference>
<keyword evidence="8" id="KW-0378">Hydrolase</keyword>
<evidence type="ECO:0000256" key="3">
    <source>
        <dbReference type="ARBA" id="ARBA00022679"/>
    </source>
</evidence>
<dbReference type="Pfam" id="PF00145">
    <property type="entry name" value="DNA_methylase"/>
    <property type="match status" value="2"/>
</dbReference>
<organism evidence="8 9">
    <name type="scientific">Thalassospira lohafexi</name>
    <dbReference type="NCBI Taxonomy" id="744227"/>
    <lineage>
        <taxon>Bacteria</taxon>
        <taxon>Pseudomonadati</taxon>
        <taxon>Pseudomonadota</taxon>
        <taxon>Alphaproteobacteria</taxon>
        <taxon>Rhodospirillales</taxon>
        <taxon>Thalassospiraceae</taxon>
        <taxon>Thalassospira</taxon>
    </lineage>
</organism>
<dbReference type="EMBL" id="NXGX01000006">
    <property type="protein sequence ID" value="PKR57468.1"/>
    <property type="molecule type" value="Genomic_DNA"/>
</dbReference>
<accession>A0A2N3L3T6</accession>
<name>A0A2N3L3T6_9PROT</name>
<comment type="catalytic activity">
    <reaction evidence="6">
        <text>a 2'-deoxycytidine in DNA + S-adenosyl-L-methionine = a 5-methyl-2'-deoxycytidine in DNA + S-adenosyl-L-homocysteine + H(+)</text>
        <dbReference type="Rhea" id="RHEA:13681"/>
        <dbReference type="Rhea" id="RHEA-COMP:11369"/>
        <dbReference type="Rhea" id="RHEA-COMP:11370"/>
        <dbReference type="ChEBI" id="CHEBI:15378"/>
        <dbReference type="ChEBI" id="CHEBI:57856"/>
        <dbReference type="ChEBI" id="CHEBI:59789"/>
        <dbReference type="ChEBI" id="CHEBI:85452"/>
        <dbReference type="ChEBI" id="CHEBI:85454"/>
        <dbReference type="EC" id="2.1.1.37"/>
    </reaction>
</comment>
<keyword evidence="8" id="KW-0255">Endonuclease</keyword>
<dbReference type="GO" id="GO:0003677">
    <property type="term" value="F:DNA binding"/>
    <property type="evidence" value="ECO:0007669"/>
    <property type="project" value="TreeGrafter"/>
</dbReference>
<dbReference type="GO" id="GO:0044027">
    <property type="term" value="P:negative regulation of gene expression via chromosomal CpG island methylation"/>
    <property type="evidence" value="ECO:0007669"/>
    <property type="project" value="TreeGrafter"/>
</dbReference>
<dbReference type="InterPro" id="IPR001525">
    <property type="entry name" value="C5_MeTfrase"/>
</dbReference>
<dbReference type="GO" id="GO:0032259">
    <property type="term" value="P:methylation"/>
    <property type="evidence" value="ECO:0007669"/>
    <property type="project" value="UniProtKB-KW"/>
</dbReference>
<dbReference type="GO" id="GO:0003886">
    <property type="term" value="F:DNA (cytosine-5-)-methyltransferase activity"/>
    <property type="evidence" value="ECO:0007669"/>
    <property type="project" value="UniProtKB-EC"/>
</dbReference>
<keyword evidence="8" id="KW-0540">Nuclease</keyword>
<protein>
    <recommendedName>
        <fullName evidence="1">DNA (cytosine-5-)-methyltransferase</fullName>
        <ecNumber evidence="1">2.1.1.37</ecNumber>
    </recommendedName>
</protein>
<comment type="similarity">
    <text evidence="7">Belongs to the class I-like SAM-binding methyltransferase superfamily. C5-methyltransferase family.</text>
</comment>
<dbReference type="Proteomes" id="UP000233332">
    <property type="component" value="Unassembled WGS sequence"/>
</dbReference>
<evidence type="ECO:0000256" key="5">
    <source>
        <dbReference type="ARBA" id="ARBA00022747"/>
    </source>
</evidence>
<dbReference type="EC" id="2.1.1.37" evidence="1"/>